<reference evidence="1 2" key="1">
    <citation type="submission" date="2019-02" db="EMBL/GenBank/DDBJ databases">
        <title>WGS of Pseudoxanthomonas species novum from clinical isolates.</title>
        <authorList>
            <person name="Bernier A.-M."/>
            <person name="Bernard K."/>
            <person name="Vachon A."/>
        </authorList>
    </citation>
    <scope>NUCLEOTIDE SEQUENCE [LARGE SCALE GENOMIC DNA]</scope>
    <source>
        <strain evidence="1 2">NML140781</strain>
    </source>
</reference>
<name>A0A4V2HES8_9GAMM</name>
<sequence length="123" mass="13211">MLQANVAAGKGGRMPVDTGFLRNSIAASKEGVPMGQGRPRKGVKYSEPVNGDPSLVFATLQIGDKVWAGWTAVYAARIEHGFIGEDSAGRTYAQSGRGFFRAAAQRWDQIVDEATTKAKRDIP</sequence>
<comment type="caution">
    <text evidence="1">The sequence shown here is derived from an EMBL/GenBank/DDBJ whole genome shotgun (WGS) entry which is preliminary data.</text>
</comment>
<protein>
    <recommendedName>
        <fullName evidence="3">HK97 gp10 family phage protein</fullName>
    </recommendedName>
</protein>
<accession>A0A4V2HES8</accession>
<evidence type="ECO:0000313" key="2">
    <source>
        <dbReference type="Proteomes" id="UP000292087"/>
    </source>
</evidence>
<proteinExistence type="predicted"/>
<dbReference type="AlphaFoldDB" id="A0A4V2HES8"/>
<dbReference type="EMBL" id="SHMF01000004">
    <property type="protein sequence ID" value="TAA33902.1"/>
    <property type="molecule type" value="Genomic_DNA"/>
</dbReference>
<organism evidence="1 2">
    <name type="scientific">Pseudoxanthomonas winnipegensis</name>
    <dbReference type="NCBI Taxonomy" id="2480810"/>
    <lineage>
        <taxon>Bacteria</taxon>
        <taxon>Pseudomonadati</taxon>
        <taxon>Pseudomonadota</taxon>
        <taxon>Gammaproteobacteria</taxon>
        <taxon>Lysobacterales</taxon>
        <taxon>Lysobacteraceae</taxon>
        <taxon>Pseudoxanthomonas</taxon>
    </lineage>
</organism>
<gene>
    <name evidence="1" type="ORF">EA656_14850</name>
</gene>
<evidence type="ECO:0000313" key="1">
    <source>
        <dbReference type="EMBL" id="TAA33902.1"/>
    </source>
</evidence>
<evidence type="ECO:0008006" key="3">
    <source>
        <dbReference type="Google" id="ProtNLM"/>
    </source>
</evidence>
<dbReference type="Proteomes" id="UP000292087">
    <property type="component" value="Unassembled WGS sequence"/>
</dbReference>